<sequence length="94" mass="9672">MKLRDGSTVAVAVNDRKQSRGLRLPLLAVSAFGLITLWGCGATEDEVRTAATVGASAALAAEASEEAKKATDYDAIAKEAVADVDTTGFDALTD</sequence>
<dbReference type="RefSeq" id="WP_106208067.1">
    <property type="nucleotide sequence ID" value="NZ_PVTD01000015.1"/>
</dbReference>
<evidence type="ECO:0000256" key="1">
    <source>
        <dbReference type="SAM" id="Phobius"/>
    </source>
</evidence>
<keyword evidence="1" id="KW-0472">Membrane</keyword>
<protein>
    <submittedName>
        <fullName evidence="2">Uncharacterized protein</fullName>
    </submittedName>
</protein>
<proteinExistence type="predicted"/>
<accession>A0A2T0RG60</accession>
<name>A0A2T0RG60_9RHOB</name>
<organism evidence="2 3">
    <name type="scientific">Aliiruegeria haliotis</name>
    <dbReference type="NCBI Taxonomy" id="1280846"/>
    <lineage>
        <taxon>Bacteria</taxon>
        <taxon>Pseudomonadati</taxon>
        <taxon>Pseudomonadota</taxon>
        <taxon>Alphaproteobacteria</taxon>
        <taxon>Rhodobacterales</taxon>
        <taxon>Roseobacteraceae</taxon>
        <taxon>Aliiruegeria</taxon>
    </lineage>
</organism>
<dbReference type="EMBL" id="PVTD01000015">
    <property type="protein sequence ID" value="PRY20111.1"/>
    <property type="molecule type" value="Genomic_DNA"/>
</dbReference>
<feature type="transmembrane region" description="Helical" evidence="1">
    <location>
        <begin position="21"/>
        <end position="39"/>
    </location>
</feature>
<gene>
    <name evidence="2" type="ORF">CLV78_11560</name>
</gene>
<dbReference type="Proteomes" id="UP000239480">
    <property type="component" value="Unassembled WGS sequence"/>
</dbReference>
<keyword evidence="1" id="KW-1133">Transmembrane helix</keyword>
<keyword evidence="3" id="KW-1185">Reference proteome</keyword>
<keyword evidence="1" id="KW-0812">Transmembrane</keyword>
<comment type="caution">
    <text evidence="2">The sequence shown here is derived from an EMBL/GenBank/DDBJ whole genome shotgun (WGS) entry which is preliminary data.</text>
</comment>
<dbReference type="AlphaFoldDB" id="A0A2T0RG60"/>
<evidence type="ECO:0000313" key="2">
    <source>
        <dbReference type="EMBL" id="PRY20111.1"/>
    </source>
</evidence>
<reference evidence="2 3" key="1">
    <citation type="submission" date="2018-03" db="EMBL/GenBank/DDBJ databases">
        <title>Genomic Encyclopedia of Archaeal and Bacterial Type Strains, Phase II (KMG-II): from individual species to whole genera.</title>
        <authorList>
            <person name="Goeker M."/>
        </authorList>
    </citation>
    <scope>NUCLEOTIDE SEQUENCE [LARGE SCALE GENOMIC DNA]</scope>
    <source>
        <strain evidence="2 3">DSM 29328</strain>
    </source>
</reference>
<evidence type="ECO:0000313" key="3">
    <source>
        <dbReference type="Proteomes" id="UP000239480"/>
    </source>
</evidence>